<dbReference type="RefSeq" id="XP_018283412.1">
    <property type="nucleotide sequence ID" value="XM_018433156.1"/>
</dbReference>
<proteinExistence type="predicted"/>
<dbReference type="InParanoid" id="A0A162T103"/>
<evidence type="ECO:0000313" key="1">
    <source>
        <dbReference type="EMBL" id="OAD65372.1"/>
    </source>
</evidence>
<protein>
    <submittedName>
        <fullName evidence="1">Uncharacterized protein</fullName>
    </submittedName>
</protein>
<organism evidence="1 2">
    <name type="scientific">Phycomyces blakesleeanus (strain ATCC 8743b / DSM 1359 / FGSC 10004 / NBRC 33097 / NRRL 1555)</name>
    <dbReference type="NCBI Taxonomy" id="763407"/>
    <lineage>
        <taxon>Eukaryota</taxon>
        <taxon>Fungi</taxon>
        <taxon>Fungi incertae sedis</taxon>
        <taxon>Mucoromycota</taxon>
        <taxon>Mucoromycotina</taxon>
        <taxon>Mucoromycetes</taxon>
        <taxon>Mucorales</taxon>
        <taxon>Phycomycetaceae</taxon>
        <taxon>Phycomyces</taxon>
    </lineage>
</organism>
<name>A0A162T103_PHYB8</name>
<dbReference type="VEuPathDB" id="FungiDB:PHYBLDRAFT_153458"/>
<gene>
    <name evidence="1" type="ORF">PHYBLDRAFT_153458</name>
</gene>
<dbReference type="Proteomes" id="UP000077315">
    <property type="component" value="Unassembled WGS sequence"/>
</dbReference>
<reference evidence="2" key="1">
    <citation type="submission" date="2015-06" db="EMBL/GenBank/DDBJ databases">
        <title>Expansion of signal transduction pathways in fungi by whole-genome duplication.</title>
        <authorList>
            <consortium name="DOE Joint Genome Institute"/>
            <person name="Corrochano L.M."/>
            <person name="Kuo A."/>
            <person name="Marcet-Houben M."/>
            <person name="Polaino S."/>
            <person name="Salamov A."/>
            <person name="Villalobos J.M."/>
            <person name="Alvarez M.I."/>
            <person name="Avalos J."/>
            <person name="Benito E.P."/>
            <person name="Benoit I."/>
            <person name="Burger G."/>
            <person name="Camino L.P."/>
            <person name="Canovas D."/>
            <person name="Cerda-Olmedo E."/>
            <person name="Cheng J.-F."/>
            <person name="Dominguez A."/>
            <person name="Elias M."/>
            <person name="Eslava A.P."/>
            <person name="Glaser F."/>
            <person name="Grimwood J."/>
            <person name="Gutierrez G."/>
            <person name="Heitman J."/>
            <person name="Henrissat B."/>
            <person name="Iturriaga E.A."/>
            <person name="Lang B.F."/>
            <person name="Lavin J.L."/>
            <person name="Lee S."/>
            <person name="Li W."/>
            <person name="Lindquist E."/>
            <person name="Lopez-Garcia S."/>
            <person name="Luque E.M."/>
            <person name="Marcos A.T."/>
            <person name="Martin J."/>
            <person name="McCluskey K."/>
            <person name="Medina H.R."/>
            <person name="Miralles-Duran A."/>
            <person name="Miyazaki A."/>
            <person name="Munoz-Torres E."/>
            <person name="Oguiza J.A."/>
            <person name="Ohm R."/>
            <person name="Olmedo M."/>
            <person name="Orejas M."/>
            <person name="Ortiz-Castellanos L."/>
            <person name="Pisabarro A.G."/>
            <person name="Rodriguez-Romero J."/>
            <person name="Ruiz-Herrera J."/>
            <person name="Ruiz-Vazquez R."/>
            <person name="Sanz C."/>
            <person name="Schackwitz W."/>
            <person name="Schmutz J."/>
            <person name="Shahriari M."/>
            <person name="Shelest E."/>
            <person name="Silva-Franco F."/>
            <person name="Soanes D."/>
            <person name="Syed K."/>
            <person name="Tagua V.G."/>
            <person name="Talbot N.J."/>
            <person name="Thon M."/>
            <person name="De vries R.P."/>
            <person name="Wiebenga A."/>
            <person name="Yadav J.S."/>
            <person name="Braun E.L."/>
            <person name="Baker S."/>
            <person name="Garre V."/>
            <person name="Horwitz B."/>
            <person name="Torres-Martinez S."/>
            <person name="Idnurm A."/>
            <person name="Herrera-Estrella A."/>
            <person name="Gabaldon T."/>
            <person name="Grigoriev I.V."/>
        </authorList>
    </citation>
    <scope>NUCLEOTIDE SEQUENCE [LARGE SCALE GENOMIC DNA]</scope>
    <source>
        <strain evidence="2">NRRL 1555(-)</strain>
    </source>
</reference>
<dbReference type="GeneID" id="28994062"/>
<dbReference type="AlphaFoldDB" id="A0A162T103"/>
<dbReference type="EMBL" id="KV441028">
    <property type="protein sequence ID" value="OAD65372.1"/>
    <property type="molecule type" value="Genomic_DNA"/>
</dbReference>
<accession>A0A162T103</accession>
<evidence type="ECO:0000313" key="2">
    <source>
        <dbReference type="Proteomes" id="UP000077315"/>
    </source>
</evidence>
<keyword evidence="2" id="KW-1185">Reference proteome</keyword>
<sequence length="63" mass="7042">MYKGAFRAMSPLTKVVWRKITSAQAALHVSLHLYNQLAFSRVSADTATASRTQEPTRLDTYAI</sequence>